<comment type="caution">
    <text evidence="1">The sequence shown here is derived from an EMBL/GenBank/DDBJ whole genome shotgun (WGS) entry which is preliminary data.</text>
</comment>
<evidence type="ECO:0000313" key="2">
    <source>
        <dbReference type="Proteomes" id="UP000253495"/>
    </source>
</evidence>
<dbReference type="Proteomes" id="UP000253495">
    <property type="component" value="Unassembled WGS sequence"/>
</dbReference>
<gene>
    <name evidence="1" type="ORF">DFQ14_103108</name>
</gene>
<name>A0A368VZR1_9ACTN</name>
<dbReference type="AlphaFoldDB" id="A0A368VZR1"/>
<protein>
    <submittedName>
        <fullName evidence="1">Uncharacterized protein</fullName>
    </submittedName>
</protein>
<accession>A0A368VZR1</accession>
<keyword evidence="2" id="KW-1185">Reference proteome</keyword>
<dbReference type="EMBL" id="QPJC01000003">
    <property type="protein sequence ID" value="RCW45144.1"/>
    <property type="molecule type" value="Genomic_DNA"/>
</dbReference>
<sequence length="64" mass="7305">MSRRTSHRTDPPALHFPNPPCSLCRRETVELAGRFRCRDCGCSWDADTAHLFRGQWDTTEGEVA</sequence>
<proteinExistence type="predicted"/>
<organism evidence="1 2">
    <name type="scientific">Halopolyspora algeriensis</name>
    <dbReference type="NCBI Taxonomy" id="1500506"/>
    <lineage>
        <taxon>Bacteria</taxon>
        <taxon>Bacillati</taxon>
        <taxon>Actinomycetota</taxon>
        <taxon>Actinomycetes</taxon>
        <taxon>Actinomycetes incertae sedis</taxon>
        <taxon>Halopolyspora</taxon>
    </lineage>
</organism>
<dbReference type="RefSeq" id="WP_158546668.1">
    <property type="nucleotide sequence ID" value="NZ_QPJC01000003.1"/>
</dbReference>
<reference evidence="1 2" key="1">
    <citation type="submission" date="2018-07" db="EMBL/GenBank/DDBJ databases">
        <title>Genomic Encyclopedia of Type Strains, Phase III (KMG-III): the genomes of soil and plant-associated and newly described type strains.</title>
        <authorList>
            <person name="Whitman W."/>
        </authorList>
    </citation>
    <scope>NUCLEOTIDE SEQUENCE [LARGE SCALE GENOMIC DNA]</scope>
    <source>
        <strain evidence="1 2">CECT 8575</strain>
    </source>
</reference>
<evidence type="ECO:0000313" key="1">
    <source>
        <dbReference type="EMBL" id="RCW45144.1"/>
    </source>
</evidence>